<dbReference type="GO" id="GO:0004553">
    <property type="term" value="F:hydrolase activity, hydrolyzing O-glycosyl compounds"/>
    <property type="evidence" value="ECO:0007669"/>
    <property type="project" value="InterPro"/>
</dbReference>
<dbReference type="PROSITE" id="PS51764">
    <property type="entry name" value="GH26"/>
    <property type="match status" value="1"/>
</dbReference>
<dbReference type="OrthoDB" id="199103at2759"/>
<dbReference type="InterPro" id="IPR017853">
    <property type="entry name" value="GH"/>
</dbReference>
<evidence type="ECO:0000256" key="2">
    <source>
        <dbReference type="ARBA" id="ARBA00023295"/>
    </source>
</evidence>
<dbReference type="SUPFAM" id="SSF51445">
    <property type="entry name" value="(Trans)glycosidases"/>
    <property type="match status" value="1"/>
</dbReference>
<keyword evidence="6" id="KW-1185">Reference proteome</keyword>
<gene>
    <name evidence="5" type="ORF">D9756_004402</name>
</gene>
<feature type="active site" description="Nucleophile" evidence="3">
    <location>
        <position position="346"/>
    </location>
</feature>
<proteinExistence type="inferred from homology"/>
<keyword evidence="1 3" id="KW-0378">Hydrolase</keyword>
<comment type="similarity">
    <text evidence="3">Belongs to the glycosyl hydrolase 26 family.</text>
</comment>
<evidence type="ECO:0000256" key="3">
    <source>
        <dbReference type="PROSITE-ProRule" id="PRU01100"/>
    </source>
</evidence>
<evidence type="ECO:0000256" key="1">
    <source>
        <dbReference type="ARBA" id="ARBA00022801"/>
    </source>
</evidence>
<evidence type="ECO:0000259" key="4">
    <source>
        <dbReference type="PROSITE" id="PS51764"/>
    </source>
</evidence>
<dbReference type="InterPro" id="IPR022790">
    <property type="entry name" value="GH26_dom"/>
</dbReference>
<dbReference type="Proteomes" id="UP000559027">
    <property type="component" value="Unassembled WGS sequence"/>
</dbReference>
<dbReference type="EMBL" id="JAACJO010000007">
    <property type="protein sequence ID" value="KAF5356349.1"/>
    <property type="molecule type" value="Genomic_DNA"/>
</dbReference>
<keyword evidence="2 3" id="KW-0326">Glycosidase</keyword>
<dbReference type="Gene3D" id="3.20.20.80">
    <property type="entry name" value="Glycosidases"/>
    <property type="match status" value="1"/>
</dbReference>
<organism evidence="5 6">
    <name type="scientific">Leucocoprinus leucothites</name>
    <dbReference type="NCBI Taxonomy" id="201217"/>
    <lineage>
        <taxon>Eukaryota</taxon>
        <taxon>Fungi</taxon>
        <taxon>Dikarya</taxon>
        <taxon>Basidiomycota</taxon>
        <taxon>Agaricomycotina</taxon>
        <taxon>Agaricomycetes</taxon>
        <taxon>Agaricomycetidae</taxon>
        <taxon>Agaricales</taxon>
        <taxon>Agaricineae</taxon>
        <taxon>Agaricaceae</taxon>
        <taxon>Leucocoprinus</taxon>
    </lineage>
</organism>
<dbReference type="AlphaFoldDB" id="A0A8H5LFU8"/>
<feature type="domain" description="GH26" evidence="4">
    <location>
        <begin position="98"/>
        <end position="411"/>
    </location>
</feature>
<protein>
    <recommendedName>
        <fullName evidence="4">GH26 domain-containing protein</fullName>
    </recommendedName>
</protein>
<feature type="active site" description="Proton donor" evidence="3">
    <location>
        <position position="233"/>
    </location>
</feature>
<evidence type="ECO:0000313" key="5">
    <source>
        <dbReference type="EMBL" id="KAF5356349.1"/>
    </source>
</evidence>
<sequence>MSPSMRSLSDHLCPVTCCFSLFVAYCCSSDQNGSTPQLKRPYVGWHFSNSSPISAEQYFSEPHTPHSRQHTSASQLQKMQLRSLFASTALLAVGFANAAPAAAAKSLGQAAFTPSASQTYLVVGQNYENEWNGFASGTGKTPAGISVYGDVYTGALNSDSQTMLADYASKHSGVVEIGFSWKDAATANGYTVYQGAQLNNDIASGKFDTQLHKFAAYLKQYPNVKYLMRVEYEVSRNIFANTAVNTFDPNTFDLTAYPKAYNHVTSLILGDGVSNIDFVYHAVRGEAHYLYPGSNVVDWIGFSVFNNDVCLVVGTTSNCVGDTIDPNLKNDLEWAQGQNKPLMIAESAVQPPPSANPDDFVTYLTRLFDIVSTYGLSSISYINSNWPTHGWDQSVWGDSRIEASPTALSWFNSNIANNARYLWG</sequence>
<comment type="caution">
    <text evidence="5">The sequence shown here is derived from an EMBL/GenBank/DDBJ whole genome shotgun (WGS) entry which is preliminary data.</text>
</comment>
<reference evidence="5 6" key="1">
    <citation type="journal article" date="2020" name="ISME J.">
        <title>Uncovering the hidden diversity of litter-decomposition mechanisms in mushroom-forming fungi.</title>
        <authorList>
            <person name="Floudas D."/>
            <person name="Bentzer J."/>
            <person name="Ahren D."/>
            <person name="Johansson T."/>
            <person name="Persson P."/>
            <person name="Tunlid A."/>
        </authorList>
    </citation>
    <scope>NUCLEOTIDE SEQUENCE [LARGE SCALE GENOMIC DNA]</scope>
    <source>
        <strain evidence="5 6">CBS 146.42</strain>
    </source>
</reference>
<evidence type="ECO:0000313" key="6">
    <source>
        <dbReference type="Proteomes" id="UP000559027"/>
    </source>
</evidence>
<accession>A0A8H5LFU8</accession>
<name>A0A8H5LFU8_9AGAR</name>